<accession>A0A502GZZ8</accession>
<feature type="chain" id="PRO_5021376911" description="TraB/GumN family protein" evidence="1">
    <location>
        <begin position="25"/>
        <end position="293"/>
    </location>
</feature>
<evidence type="ECO:0000313" key="2">
    <source>
        <dbReference type="EMBL" id="TPG66720.1"/>
    </source>
</evidence>
<evidence type="ECO:0000313" key="3">
    <source>
        <dbReference type="Proteomes" id="UP000317646"/>
    </source>
</evidence>
<evidence type="ECO:0008006" key="4">
    <source>
        <dbReference type="Google" id="ProtNLM"/>
    </source>
</evidence>
<dbReference type="OrthoDB" id="661563at2"/>
<sequence>MSVFRTAARLLLLSLLGPATVALAQTKPAAPAKIKVYLVGTFHFSGSDSDLHKGTKTDMKKPEMQRELDELVGKLAQTRADKVFIEFKLKEQPFVDSTYALYRQGQFKASNNEVYQLAYRLAKRLGRPRVYCADAAGMLDFEATQAYAKQHGQEKILEGAIASAPQDSAGRLVAARVGARQSPAKLLLMPGGTLLERFIRQNTRAAELAQMDAYLLDFARIGGGDNYAGADLAGEFFKRNVRIYTNLLRQVDVQHDKAVVLVIGQGHVAFLKAILQYNSLFEVADVVPLLQAK</sequence>
<name>A0A502GZZ8_9BACT</name>
<comment type="caution">
    <text evidence="2">The sequence shown here is derived from an EMBL/GenBank/DDBJ whole genome shotgun (WGS) entry which is preliminary data.</text>
</comment>
<dbReference type="Proteomes" id="UP000317646">
    <property type="component" value="Unassembled WGS sequence"/>
</dbReference>
<gene>
    <name evidence="2" type="ORF">EAH73_10070</name>
</gene>
<dbReference type="RefSeq" id="WP_140466360.1">
    <property type="nucleotide sequence ID" value="NZ_RCYZ01000003.1"/>
</dbReference>
<keyword evidence="1" id="KW-0732">Signal</keyword>
<proteinExistence type="predicted"/>
<feature type="signal peptide" evidence="1">
    <location>
        <begin position="1"/>
        <end position="24"/>
    </location>
</feature>
<reference evidence="2 3" key="1">
    <citation type="journal article" date="2019" name="Environ. Microbiol.">
        <title>Species interactions and distinct microbial communities in high Arctic permafrost affected cryosols are associated with the CH4 and CO2 gas fluxes.</title>
        <authorList>
            <person name="Altshuler I."/>
            <person name="Hamel J."/>
            <person name="Turney S."/>
            <person name="Magnuson E."/>
            <person name="Levesque R."/>
            <person name="Greer C."/>
            <person name="Whyte L.G."/>
        </authorList>
    </citation>
    <scope>NUCLEOTIDE SEQUENCE [LARGE SCALE GENOMIC DNA]</scope>
    <source>
        <strain evidence="2 3">S9.2P</strain>
    </source>
</reference>
<dbReference type="InterPro" id="IPR043749">
    <property type="entry name" value="DUF5694"/>
</dbReference>
<organism evidence="2 3">
    <name type="scientific">Hymenobacter nivis</name>
    <dbReference type="NCBI Taxonomy" id="1850093"/>
    <lineage>
        <taxon>Bacteria</taxon>
        <taxon>Pseudomonadati</taxon>
        <taxon>Bacteroidota</taxon>
        <taxon>Cytophagia</taxon>
        <taxon>Cytophagales</taxon>
        <taxon>Hymenobacteraceae</taxon>
        <taxon>Hymenobacter</taxon>
    </lineage>
</organism>
<dbReference type="EMBL" id="RCYZ01000003">
    <property type="protein sequence ID" value="TPG66720.1"/>
    <property type="molecule type" value="Genomic_DNA"/>
</dbReference>
<dbReference type="AlphaFoldDB" id="A0A502GZZ8"/>
<evidence type="ECO:0000256" key="1">
    <source>
        <dbReference type="SAM" id="SignalP"/>
    </source>
</evidence>
<dbReference type="Pfam" id="PF18950">
    <property type="entry name" value="DUF5694"/>
    <property type="match status" value="1"/>
</dbReference>
<protein>
    <recommendedName>
        <fullName evidence="4">TraB/GumN family protein</fullName>
    </recommendedName>
</protein>
<keyword evidence="3" id="KW-1185">Reference proteome</keyword>